<gene>
    <name evidence="1" type="ORF">ACFPB0_13750</name>
</gene>
<dbReference type="Proteomes" id="UP001596024">
    <property type="component" value="Unassembled WGS sequence"/>
</dbReference>
<dbReference type="EMBL" id="JBHSGQ010000010">
    <property type="protein sequence ID" value="MFC4726356.1"/>
    <property type="molecule type" value="Genomic_DNA"/>
</dbReference>
<organism evidence="1 2">
    <name type="scientific">Glycocaulis abyssi</name>
    <dbReference type="NCBI Taxonomy" id="1433403"/>
    <lineage>
        <taxon>Bacteria</taxon>
        <taxon>Pseudomonadati</taxon>
        <taxon>Pseudomonadota</taxon>
        <taxon>Alphaproteobacteria</taxon>
        <taxon>Maricaulales</taxon>
        <taxon>Maricaulaceae</taxon>
        <taxon>Glycocaulis</taxon>
    </lineage>
</organism>
<keyword evidence="2" id="KW-1185">Reference proteome</keyword>
<dbReference type="RefSeq" id="WP_371395132.1">
    <property type="nucleotide sequence ID" value="NZ_CP163422.1"/>
</dbReference>
<protein>
    <recommendedName>
        <fullName evidence="3">Mercuric transport protein MerT</fullName>
    </recommendedName>
</protein>
<name>A0ABV9NGH8_9PROT</name>
<accession>A0ABV9NGH8</accession>
<proteinExistence type="predicted"/>
<comment type="caution">
    <text evidence="1">The sequence shown here is derived from an EMBL/GenBank/DDBJ whole genome shotgun (WGS) entry which is preliminary data.</text>
</comment>
<sequence>MIDIREMTDRSLGQVIKRPVEPDRLAGVFAGGGALAALSGLAGATCCILPIALANLGAGTALLLHLRFFVRNQLWLSAAALALVALAGYLAFRGGRKPSRIVTGVLVLSGLLAAASLIVPHFETELMRWVYGR</sequence>
<reference evidence="2" key="1">
    <citation type="journal article" date="2019" name="Int. J. Syst. Evol. Microbiol.">
        <title>The Global Catalogue of Microorganisms (GCM) 10K type strain sequencing project: providing services to taxonomists for standard genome sequencing and annotation.</title>
        <authorList>
            <consortium name="The Broad Institute Genomics Platform"/>
            <consortium name="The Broad Institute Genome Sequencing Center for Infectious Disease"/>
            <person name="Wu L."/>
            <person name="Ma J."/>
        </authorList>
    </citation>
    <scope>NUCLEOTIDE SEQUENCE [LARGE SCALE GENOMIC DNA]</scope>
    <source>
        <strain evidence="2">CCUG 62981</strain>
    </source>
</reference>
<evidence type="ECO:0008006" key="3">
    <source>
        <dbReference type="Google" id="ProtNLM"/>
    </source>
</evidence>
<evidence type="ECO:0000313" key="2">
    <source>
        <dbReference type="Proteomes" id="UP001596024"/>
    </source>
</evidence>
<evidence type="ECO:0000313" key="1">
    <source>
        <dbReference type="EMBL" id="MFC4726356.1"/>
    </source>
</evidence>